<sequence length="1045" mass="115180">MAGPEPERKPAQDVRKTITILFADIVDSSRLSLTLDPEALQNLLARYFDEMSSIIQRHGGIVERYVGDEIMAAFGVPMLHEDDALRAVSAAVEMRDTLATLNHEIETVWGVQLAHRIGLNTGEVFTGDDRQGHRFLTGEAVRIAKRLQEAAAPNEILIGEATHKLVGHAVVVKSSSPRALKHGEKFPAIVVVNVIARASGFQRRFEAPFVGRKRQRARIETIFRRDVFENKTCRLLTVLGEKGVGKSRLVSEFAGSLSDDVIVARGRCLPYGEGITYWPLADIIRDITGAEGVDPRKQSAARIAESLGGGDEAELIAERVAELLGFGGQEPAFSEETFWAVRRLFEVLAGERPLVIVVDDLHWAESTFLDLVEYVVDISLDFPIMIVGMAREELLKKRNGKKRKGWGAGKPNATTIKLEPLSEAECREMISNLLDHVPLSPAVELKITSAAEGNPFFVEELVAMLVDEELITRKENCWVARSDLSELPVPSTISALLAVRLEGLPVDERAILTTAAVEGAVFHRSAVAELARPALDSVLDDGLLALVHRDLIRQDASDPSGEEAYRFRHVLIRDAAYNSLSKHVRADLHERFAAWLEMKPREHLRESDEIVGYHLEKAIECRSALKPRDSRVASLRAQAAARFEAAARRAFARGHRSAAIALLQRVCELLSEDSRQRMVLPELAAALIECGRLAEAEDVLGKAEKLAAVANDERAASHVLVQQHLLRLLHVEKGGIEEAARATGLVIPEFERFKDSLGLCHARRLEALFYWNEARAEAAAEAWKRAAVHALVAGNRHLYNEILTWIASSLWFGPTPADEGIRRCELMREDVRESPESEAAILRHLGGLQAMVGRFDLARQLLATSNAVYADLEVTLDAATSQNEAVVELLAGNPAVAEESLRKGYLALQEMGDRMFLPTTAAFLARAVLEQGRDEEAEDLAKQSAELAAKGDLLSQILWRGVRARVLARRAQLEEAEALASEAVVLAETTDFINHRADALMDLSHVFKASGRGDEAVNSASEALHLYQLKRNLVSASATRLWLEG</sequence>
<keyword evidence="1" id="KW-0547">Nucleotide-binding</keyword>
<dbReference type="InterPro" id="IPR041664">
    <property type="entry name" value="AAA_16"/>
</dbReference>
<dbReference type="SUPFAM" id="SSF52540">
    <property type="entry name" value="P-loop containing nucleoside triphosphate hydrolases"/>
    <property type="match status" value="1"/>
</dbReference>
<feature type="domain" description="Guanylate cyclase" evidence="3">
    <location>
        <begin position="19"/>
        <end position="148"/>
    </location>
</feature>
<dbReference type="RefSeq" id="WP_254021246.1">
    <property type="nucleotide sequence ID" value="NZ_CAKXZT010000157.1"/>
</dbReference>
<proteinExistence type="predicted"/>
<dbReference type="SUPFAM" id="SSF48452">
    <property type="entry name" value="TPR-like"/>
    <property type="match status" value="1"/>
</dbReference>
<dbReference type="Gene3D" id="3.40.50.300">
    <property type="entry name" value="P-loop containing nucleotide triphosphate hydrolases"/>
    <property type="match status" value="1"/>
</dbReference>
<dbReference type="Gene3D" id="3.30.70.1230">
    <property type="entry name" value="Nucleotide cyclase"/>
    <property type="match status" value="1"/>
</dbReference>
<dbReference type="CDD" id="cd07302">
    <property type="entry name" value="CHD"/>
    <property type="match status" value="1"/>
</dbReference>
<dbReference type="InterPro" id="IPR029787">
    <property type="entry name" value="Nucleotide_cyclase"/>
</dbReference>
<dbReference type="InterPro" id="IPR011990">
    <property type="entry name" value="TPR-like_helical_dom_sf"/>
</dbReference>
<evidence type="ECO:0000259" key="3">
    <source>
        <dbReference type="PROSITE" id="PS50125"/>
    </source>
</evidence>
<evidence type="ECO:0000256" key="1">
    <source>
        <dbReference type="ARBA" id="ARBA00022741"/>
    </source>
</evidence>
<dbReference type="InterPro" id="IPR027417">
    <property type="entry name" value="P-loop_NTPase"/>
</dbReference>
<evidence type="ECO:0000313" key="4">
    <source>
        <dbReference type="EMBL" id="CAH2407476.1"/>
    </source>
</evidence>
<dbReference type="Pfam" id="PF00211">
    <property type="entry name" value="Guanylate_cyc"/>
    <property type="match status" value="1"/>
</dbReference>
<dbReference type="EMBL" id="CAKXZT010000157">
    <property type="protein sequence ID" value="CAH2407476.1"/>
    <property type="molecule type" value="Genomic_DNA"/>
</dbReference>
<gene>
    <name evidence="4" type="ORF">MES5069_60108</name>
</gene>
<dbReference type="Proteomes" id="UP001153050">
    <property type="component" value="Unassembled WGS sequence"/>
</dbReference>
<evidence type="ECO:0000313" key="5">
    <source>
        <dbReference type="Proteomes" id="UP001153050"/>
    </source>
</evidence>
<dbReference type="Pfam" id="PF13191">
    <property type="entry name" value="AAA_16"/>
    <property type="match status" value="1"/>
</dbReference>
<dbReference type="Gene3D" id="1.25.40.10">
    <property type="entry name" value="Tetratricopeptide repeat domain"/>
    <property type="match status" value="1"/>
</dbReference>
<accession>A0ABM9EDW9</accession>
<comment type="caution">
    <text evidence="4">The sequence shown here is derived from an EMBL/GenBank/DDBJ whole genome shotgun (WGS) entry which is preliminary data.</text>
</comment>
<dbReference type="PANTHER" id="PTHR16305:SF28">
    <property type="entry name" value="GUANYLATE CYCLASE DOMAIN-CONTAINING PROTEIN"/>
    <property type="match status" value="1"/>
</dbReference>
<evidence type="ECO:0000256" key="2">
    <source>
        <dbReference type="ARBA" id="ARBA00022840"/>
    </source>
</evidence>
<dbReference type="SUPFAM" id="SSF55073">
    <property type="entry name" value="Nucleotide cyclase"/>
    <property type="match status" value="1"/>
</dbReference>
<dbReference type="PROSITE" id="PS50125">
    <property type="entry name" value="GUANYLATE_CYCLASE_2"/>
    <property type="match status" value="1"/>
</dbReference>
<organism evidence="4 5">
    <name type="scientific">Mesorhizobium escarrei</name>
    <dbReference type="NCBI Taxonomy" id="666018"/>
    <lineage>
        <taxon>Bacteria</taxon>
        <taxon>Pseudomonadati</taxon>
        <taxon>Pseudomonadota</taxon>
        <taxon>Alphaproteobacteria</taxon>
        <taxon>Hyphomicrobiales</taxon>
        <taxon>Phyllobacteriaceae</taxon>
        <taxon>Mesorhizobium</taxon>
    </lineage>
</organism>
<dbReference type="InterPro" id="IPR001054">
    <property type="entry name" value="A/G_cyclase"/>
</dbReference>
<protein>
    <submittedName>
        <fullName evidence="4">Adenylate/guanylate cyclase domain-containing protein</fullName>
    </submittedName>
</protein>
<name>A0ABM9EDW9_9HYPH</name>
<keyword evidence="5" id="KW-1185">Reference proteome</keyword>
<dbReference type="PANTHER" id="PTHR16305">
    <property type="entry name" value="TESTICULAR SOLUBLE ADENYLYL CYCLASE"/>
    <property type="match status" value="1"/>
</dbReference>
<dbReference type="SMART" id="SM00044">
    <property type="entry name" value="CYCc"/>
    <property type="match status" value="1"/>
</dbReference>
<keyword evidence="2" id="KW-0067">ATP-binding</keyword>
<reference evidence="4 5" key="1">
    <citation type="submission" date="2022-03" db="EMBL/GenBank/DDBJ databases">
        <authorList>
            <person name="Brunel B."/>
        </authorList>
    </citation>
    <scope>NUCLEOTIDE SEQUENCE [LARGE SCALE GENOMIC DNA]</scope>
    <source>
        <strain evidence="4">STM5069sample</strain>
    </source>
</reference>